<name>A0AAE1Y575_9LAMI</name>
<keyword evidence="6" id="KW-1185">Reference proteome</keyword>
<sequence>MCKNLLQQYAQNHNLGSPVYISEAESPPHARRFSSKVCLDGKSYKAIGSFSKLKEAEQESVAFASEILSVDMDGGLYKSLLQEFDQEKGLLCPSYVTGSSGLTHKPVFVSTVKIGCDTFLRAEASTKNLA</sequence>
<dbReference type="PANTHER" id="PTHR46031">
    <property type="match status" value="1"/>
</dbReference>
<accession>A0AAE1Y575</accession>
<evidence type="ECO:0000256" key="2">
    <source>
        <dbReference type="ARBA" id="ARBA00022884"/>
    </source>
</evidence>
<dbReference type="Proteomes" id="UP001293254">
    <property type="component" value="Unassembled WGS sequence"/>
</dbReference>
<dbReference type="SUPFAM" id="SSF54768">
    <property type="entry name" value="dsRNA-binding domain-like"/>
    <property type="match status" value="2"/>
</dbReference>
<reference evidence="5" key="2">
    <citation type="journal article" date="2024" name="Plant">
        <title>Genomic evolution and insights into agronomic trait innovations of Sesamum species.</title>
        <authorList>
            <person name="Miao H."/>
            <person name="Wang L."/>
            <person name="Qu L."/>
            <person name="Liu H."/>
            <person name="Sun Y."/>
            <person name="Le M."/>
            <person name="Wang Q."/>
            <person name="Wei S."/>
            <person name="Zheng Y."/>
            <person name="Lin W."/>
            <person name="Duan Y."/>
            <person name="Cao H."/>
            <person name="Xiong S."/>
            <person name="Wang X."/>
            <person name="Wei L."/>
            <person name="Li C."/>
            <person name="Ma Q."/>
            <person name="Ju M."/>
            <person name="Zhao R."/>
            <person name="Li G."/>
            <person name="Mu C."/>
            <person name="Tian Q."/>
            <person name="Mei H."/>
            <person name="Zhang T."/>
            <person name="Gao T."/>
            <person name="Zhang H."/>
        </authorList>
    </citation>
    <scope>NUCLEOTIDE SEQUENCE</scope>
    <source>
        <strain evidence="5">3651</strain>
    </source>
</reference>
<evidence type="ECO:0000259" key="4">
    <source>
        <dbReference type="PROSITE" id="PS50137"/>
    </source>
</evidence>
<keyword evidence="1" id="KW-0677">Repeat</keyword>
<proteinExistence type="predicted"/>
<reference evidence="5" key="1">
    <citation type="submission" date="2020-06" db="EMBL/GenBank/DDBJ databases">
        <authorList>
            <person name="Li T."/>
            <person name="Hu X."/>
            <person name="Zhang T."/>
            <person name="Song X."/>
            <person name="Zhang H."/>
            <person name="Dai N."/>
            <person name="Sheng W."/>
            <person name="Hou X."/>
            <person name="Wei L."/>
        </authorList>
    </citation>
    <scope>NUCLEOTIDE SEQUENCE</scope>
    <source>
        <strain evidence="5">3651</strain>
        <tissue evidence="5">Leaf</tissue>
    </source>
</reference>
<organism evidence="5 6">
    <name type="scientific">Sesamum alatum</name>
    <dbReference type="NCBI Taxonomy" id="300844"/>
    <lineage>
        <taxon>Eukaryota</taxon>
        <taxon>Viridiplantae</taxon>
        <taxon>Streptophyta</taxon>
        <taxon>Embryophyta</taxon>
        <taxon>Tracheophyta</taxon>
        <taxon>Spermatophyta</taxon>
        <taxon>Magnoliopsida</taxon>
        <taxon>eudicotyledons</taxon>
        <taxon>Gunneridae</taxon>
        <taxon>Pentapetalae</taxon>
        <taxon>asterids</taxon>
        <taxon>lamiids</taxon>
        <taxon>Lamiales</taxon>
        <taxon>Pedaliaceae</taxon>
        <taxon>Sesamum</taxon>
    </lineage>
</organism>
<dbReference type="SMART" id="SM00358">
    <property type="entry name" value="DSRM"/>
    <property type="match status" value="1"/>
</dbReference>
<gene>
    <name evidence="5" type="ORF">Salat_1938200</name>
</gene>
<evidence type="ECO:0000256" key="3">
    <source>
        <dbReference type="PROSITE-ProRule" id="PRU00266"/>
    </source>
</evidence>
<dbReference type="InterPro" id="IPR014720">
    <property type="entry name" value="dsRBD_dom"/>
</dbReference>
<protein>
    <recommendedName>
        <fullName evidence="4">DRBM domain-containing protein</fullName>
    </recommendedName>
</protein>
<dbReference type="PROSITE" id="PS50137">
    <property type="entry name" value="DS_RBD"/>
    <property type="match status" value="1"/>
</dbReference>
<evidence type="ECO:0000313" key="6">
    <source>
        <dbReference type="Proteomes" id="UP001293254"/>
    </source>
</evidence>
<dbReference type="Gene3D" id="3.30.160.20">
    <property type="match status" value="2"/>
</dbReference>
<dbReference type="AlphaFoldDB" id="A0AAE1Y575"/>
<evidence type="ECO:0000313" key="5">
    <source>
        <dbReference type="EMBL" id="KAK4423554.1"/>
    </source>
</evidence>
<keyword evidence="2 3" id="KW-0694">RNA-binding</keyword>
<dbReference type="EMBL" id="JACGWO010000007">
    <property type="protein sequence ID" value="KAK4423554.1"/>
    <property type="molecule type" value="Genomic_DNA"/>
</dbReference>
<dbReference type="Pfam" id="PF00035">
    <property type="entry name" value="dsrm"/>
    <property type="match status" value="2"/>
</dbReference>
<dbReference type="PANTHER" id="PTHR46031:SF16">
    <property type="entry name" value="DOUBLE-STRANDED RNA-BINDING PROTEIN 4"/>
    <property type="match status" value="1"/>
</dbReference>
<comment type="caution">
    <text evidence="5">The sequence shown here is derived from an EMBL/GenBank/DDBJ whole genome shotgun (WGS) entry which is preliminary data.</text>
</comment>
<feature type="domain" description="DRBM" evidence="4">
    <location>
        <begin position="1"/>
        <end position="70"/>
    </location>
</feature>
<dbReference type="GO" id="GO:0003723">
    <property type="term" value="F:RNA binding"/>
    <property type="evidence" value="ECO:0007669"/>
    <property type="project" value="UniProtKB-UniRule"/>
</dbReference>
<evidence type="ECO:0000256" key="1">
    <source>
        <dbReference type="ARBA" id="ARBA00022737"/>
    </source>
</evidence>